<comment type="caution">
    <text evidence="1">The sequence shown here is derived from an EMBL/GenBank/DDBJ whole genome shotgun (WGS) entry which is preliminary data.</text>
</comment>
<name>A0A8S4AV36_9TELE</name>
<evidence type="ECO:0000313" key="1">
    <source>
        <dbReference type="EMBL" id="CAG5915469.1"/>
    </source>
</evidence>
<dbReference type="AlphaFoldDB" id="A0A8S4AV36"/>
<keyword evidence="2" id="KW-1185">Reference proteome</keyword>
<organism evidence="1 2">
    <name type="scientific">Menidia menidia</name>
    <name type="common">Atlantic silverside</name>
    <dbReference type="NCBI Taxonomy" id="238744"/>
    <lineage>
        <taxon>Eukaryota</taxon>
        <taxon>Metazoa</taxon>
        <taxon>Chordata</taxon>
        <taxon>Craniata</taxon>
        <taxon>Vertebrata</taxon>
        <taxon>Euteleostomi</taxon>
        <taxon>Actinopterygii</taxon>
        <taxon>Neopterygii</taxon>
        <taxon>Teleostei</taxon>
        <taxon>Neoteleostei</taxon>
        <taxon>Acanthomorphata</taxon>
        <taxon>Ovalentaria</taxon>
        <taxon>Atherinomorphae</taxon>
        <taxon>Atheriniformes</taxon>
        <taxon>Atherinopsidae</taxon>
        <taxon>Menidiinae</taxon>
        <taxon>Menidia</taxon>
    </lineage>
</organism>
<sequence>MEKAAIVKDMKSFECSSPSEFDRHFFGEQSLLSALSLEQLSTSKASNETMADSRASILASFCLALDTVSPCRGFESQELEGGGSLAVPQQGKFSTPQILNEKTKGGTAVLDRSYADLTPSHISWDLSLIKAESNSPRINALEQTWSPNLTHSLQVSPAFGQNTPQT</sequence>
<protein>
    <submittedName>
        <fullName evidence="1">(Atlantic silverside) hypothetical protein</fullName>
    </submittedName>
</protein>
<accession>A0A8S4AV36</accession>
<dbReference type="EMBL" id="CAJRST010010668">
    <property type="protein sequence ID" value="CAG5915469.1"/>
    <property type="molecule type" value="Genomic_DNA"/>
</dbReference>
<evidence type="ECO:0000313" key="2">
    <source>
        <dbReference type="Proteomes" id="UP000677803"/>
    </source>
</evidence>
<proteinExistence type="predicted"/>
<dbReference type="Proteomes" id="UP000677803">
    <property type="component" value="Unassembled WGS sequence"/>
</dbReference>
<dbReference type="OrthoDB" id="8853457at2759"/>
<reference evidence="1" key="1">
    <citation type="submission" date="2021-05" db="EMBL/GenBank/DDBJ databases">
        <authorList>
            <person name="Tigano A."/>
        </authorList>
    </citation>
    <scope>NUCLEOTIDE SEQUENCE</scope>
</reference>
<gene>
    <name evidence="1" type="ORF">MMEN_LOCUS10026</name>
</gene>